<feature type="compositionally biased region" description="Basic and acidic residues" evidence="1">
    <location>
        <begin position="356"/>
        <end position="368"/>
    </location>
</feature>
<dbReference type="Proteomes" id="UP001499854">
    <property type="component" value="Unassembled WGS sequence"/>
</dbReference>
<protein>
    <recommendedName>
        <fullName evidence="4">Condensation domain protein</fullName>
    </recommendedName>
</protein>
<accession>A0ABN2TCP3</accession>
<feature type="region of interest" description="Disordered" evidence="1">
    <location>
        <begin position="329"/>
        <end position="389"/>
    </location>
</feature>
<comment type="caution">
    <text evidence="2">The sequence shown here is derived from an EMBL/GenBank/DDBJ whole genome shotgun (WGS) entry which is preliminary data.</text>
</comment>
<evidence type="ECO:0000256" key="1">
    <source>
        <dbReference type="SAM" id="MobiDB-lite"/>
    </source>
</evidence>
<evidence type="ECO:0000313" key="2">
    <source>
        <dbReference type="EMBL" id="GAA2005197.1"/>
    </source>
</evidence>
<dbReference type="RefSeq" id="WP_344662845.1">
    <property type="nucleotide sequence ID" value="NZ_BAAAQM010000085.1"/>
</dbReference>
<dbReference type="Gene3D" id="3.30.559.10">
    <property type="entry name" value="Chloramphenicol acetyltransferase-like domain"/>
    <property type="match status" value="1"/>
</dbReference>
<name>A0ABN2TCP3_9ACTN</name>
<keyword evidence="3" id="KW-1185">Reference proteome</keyword>
<gene>
    <name evidence="2" type="ORF">GCM10009838_84250</name>
</gene>
<organism evidence="2 3">
    <name type="scientific">Catenulispora subtropica</name>
    <dbReference type="NCBI Taxonomy" id="450798"/>
    <lineage>
        <taxon>Bacteria</taxon>
        <taxon>Bacillati</taxon>
        <taxon>Actinomycetota</taxon>
        <taxon>Actinomycetes</taxon>
        <taxon>Catenulisporales</taxon>
        <taxon>Catenulisporaceae</taxon>
        <taxon>Catenulispora</taxon>
    </lineage>
</organism>
<reference evidence="2 3" key="1">
    <citation type="journal article" date="2019" name="Int. J. Syst. Evol. Microbiol.">
        <title>The Global Catalogue of Microorganisms (GCM) 10K type strain sequencing project: providing services to taxonomists for standard genome sequencing and annotation.</title>
        <authorList>
            <consortium name="The Broad Institute Genomics Platform"/>
            <consortium name="The Broad Institute Genome Sequencing Center for Infectious Disease"/>
            <person name="Wu L."/>
            <person name="Ma J."/>
        </authorList>
    </citation>
    <scope>NUCLEOTIDE SEQUENCE [LARGE SCALE GENOMIC DNA]</scope>
    <source>
        <strain evidence="2 3">JCM 16013</strain>
    </source>
</reference>
<proteinExistence type="predicted"/>
<sequence>MSVGVDVAETWIRTALGPDLDRIVLAACPDVQACVAVPRPHPRLDLVVTLRADADPHAAWDEAILAALPRSMAKQVGRIHVVTDEWLVRGPAWNIDRPATRRRFQDFDAGLWLPGLGPGYRPEPAPAERLRVPFAGPGSGRAALTWGQRDIWATMIRQRNWLPQGGRRPLAPGTRAEDVAAELAYLHSRYPAMRTRLAVGESLGVHQWVVASGETFLEFYDTPGGQDPDVFAAGVEAVYRRRPYDLRTEWPIRMAVIRTDGVCTHLVVLMHHLALDAGGAAVMLREVAARETREPTGLQPLEQAAWQASAAGQRHNDRTLRSFAQALAPRSADTPSAGPSPASTVPGPGPAPQVSRESRKPQEPRAPGEDQPPATLAGPRRPRHWSGRLTSPDLAASVAAISARTGVDDSAVLTALVAVAFARLTGERRVLLRPRVANRFRPTLADVVCFVAQSGLLVLDLGGATFDDAVDRARRATMAAMKNAYFDPGALDALLDRADGGVVMFFNDRRSAKPAVSYATEAAPDPRDPQIVRGRSVFAWLHRGPEPTEPLSVTLDDADGALALSLHFDTHVLSPDVIEALAWGVEQAAREAEGDGNTPTGL</sequence>
<dbReference type="InterPro" id="IPR023213">
    <property type="entry name" value="CAT-like_dom_sf"/>
</dbReference>
<dbReference type="Gene3D" id="3.30.559.30">
    <property type="entry name" value="Nonribosomal peptide synthetase, condensation domain"/>
    <property type="match status" value="1"/>
</dbReference>
<evidence type="ECO:0000313" key="3">
    <source>
        <dbReference type="Proteomes" id="UP001499854"/>
    </source>
</evidence>
<evidence type="ECO:0008006" key="4">
    <source>
        <dbReference type="Google" id="ProtNLM"/>
    </source>
</evidence>
<dbReference type="EMBL" id="BAAAQM010000085">
    <property type="protein sequence ID" value="GAA2005197.1"/>
    <property type="molecule type" value="Genomic_DNA"/>
</dbReference>
<dbReference type="SUPFAM" id="SSF52777">
    <property type="entry name" value="CoA-dependent acyltransferases"/>
    <property type="match status" value="2"/>
</dbReference>